<dbReference type="InterPro" id="IPR036890">
    <property type="entry name" value="HATPase_C_sf"/>
</dbReference>
<keyword evidence="7" id="KW-0067">ATP-binding</keyword>
<dbReference type="InterPro" id="IPR036097">
    <property type="entry name" value="HisK_dim/P_sf"/>
</dbReference>
<sequence>MIRIRKRTMILYIIIVIIPTLLASFMFIQARNKENLQDRIEDARWFASIHESYWDECIGDTVKTLEMLSMTATTLFADLNKMKPLLDTTQESDPRYGGIYILNKRGNIITGSNDAFTKDGLLHVDFVKEVMLTKDIVISNKKMVSENGQYLIGLAAPVINENDELIAISVIFLRLDYIENIMKVLTPESSLFVLSSDNEPLIKFNIGAQNESLSKGKWITMPIDRLPWKIKVKVAEQDAKGIYFNNLKVIGTILILTHVLFLFIIYLLLKQQAAREKQELETQKLELVGTLAASTAHEIRNPLTGIKGLVQLLSEKYENPADQFYFSVINQEIERINEIASEFLILGKPTAQSLAPVDLTEILQELHPLISTEAVLKQTEFVCEIPSQPILVMCTKDQMKQVILNITRNAFEAMDSGGMISIVLRKKHRHCELTIMDNGTGIEPELLEKVFTPFYTSKATGTGLGLVVCQRILNSFGGRIQITSKENKGTTVTIILPLKRNQ</sequence>
<evidence type="ECO:0000256" key="2">
    <source>
        <dbReference type="ARBA" id="ARBA00012438"/>
    </source>
</evidence>
<dbReference type="Gene3D" id="3.30.450.20">
    <property type="entry name" value="PAS domain"/>
    <property type="match status" value="2"/>
</dbReference>
<dbReference type="EC" id="2.7.13.3" evidence="2"/>
<dbReference type="InterPro" id="IPR003594">
    <property type="entry name" value="HATPase_dom"/>
</dbReference>
<dbReference type="SUPFAM" id="SSF55874">
    <property type="entry name" value="ATPase domain of HSP90 chaperone/DNA topoisomerase II/histidine kinase"/>
    <property type="match status" value="1"/>
</dbReference>
<dbReference type="Proteomes" id="UP001231362">
    <property type="component" value="Unassembled WGS sequence"/>
</dbReference>
<evidence type="ECO:0000256" key="4">
    <source>
        <dbReference type="ARBA" id="ARBA00022679"/>
    </source>
</evidence>
<feature type="domain" description="Histidine kinase" evidence="10">
    <location>
        <begin position="294"/>
        <end position="500"/>
    </location>
</feature>
<dbReference type="SMART" id="SM00387">
    <property type="entry name" value="HATPase_c"/>
    <property type="match status" value="1"/>
</dbReference>
<dbReference type="EMBL" id="JAUSTU010000001">
    <property type="protein sequence ID" value="MDQ0154098.1"/>
    <property type="molecule type" value="Genomic_DNA"/>
</dbReference>
<keyword evidence="3" id="KW-0597">Phosphoprotein</keyword>
<dbReference type="RefSeq" id="WP_307148711.1">
    <property type="nucleotide sequence ID" value="NZ_JAUSTU010000001.1"/>
</dbReference>
<keyword evidence="9" id="KW-0472">Membrane</keyword>
<evidence type="ECO:0000256" key="9">
    <source>
        <dbReference type="SAM" id="Phobius"/>
    </source>
</evidence>
<dbReference type="PRINTS" id="PR00344">
    <property type="entry name" value="BCTRLSENSOR"/>
</dbReference>
<keyword evidence="12" id="KW-1185">Reference proteome</keyword>
<evidence type="ECO:0000259" key="10">
    <source>
        <dbReference type="PROSITE" id="PS50109"/>
    </source>
</evidence>
<comment type="caution">
    <text evidence="11">The sequence shown here is derived from an EMBL/GenBank/DDBJ whole genome shotgun (WGS) entry which is preliminary data.</text>
</comment>
<keyword evidence="6 11" id="KW-0418">Kinase</keyword>
<evidence type="ECO:0000256" key="7">
    <source>
        <dbReference type="ARBA" id="ARBA00022840"/>
    </source>
</evidence>
<keyword evidence="5" id="KW-0547">Nucleotide-binding</keyword>
<reference evidence="11 12" key="1">
    <citation type="submission" date="2023-07" db="EMBL/GenBank/DDBJ databases">
        <title>Genomic Encyclopedia of Type Strains, Phase IV (KMG-IV): sequencing the most valuable type-strain genomes for metagenomic binning, comparative biology and taxonomic classification.</title>
        <authorList>
            <person name="Goeker M."/>
        </authorList>
    </citation>
    <scope>NUCLEOTIDE SEQUENCE [LARGE SCALE GENOMIC DNA]</scope>
    <source>
        <strain evidence="11 12">DSM 23948</strain>
    </source>
</reference>
<evidence type="ECO:0000313" key="12">
    <source>
        <dbReference type="Proteomes" id="UP001231362"/>
    </source>
</evidence>
<feature type="transmembrane region" description="Helical" evidence="9">
    <location>
        <begin position="9"/>
        <end position="28"/>
    </location>
</feature>
<evidence type="ECO:0000256" key="5">
    <source>
        <dbReference type="ARBA" id="ARBA00022741"/>
    </source>
</evidence>
<dbReference type="CDD" id="cd00082">
    <property type="entry name" value="HisKA"/>
    <property type="match status" value="1"/>
</dbReference>
<dbReference type="InterPro" id="IPR005467">
    <property type="entry name" value="His_kinase_dom"/>
</dbReference>
<protein>
    <recommendedName>
        <fullName evidence="2">histidine kinase</fullName>
        <ecNumber evidence="2">2.7.13.3</ecNumber>
    </recommendedName>
</protein>
<accession>A0ABT9UZK1</accession>
<dbReference type="InterPro" id="IPR003661">
    <property type="entry name" value="HisK_dim/P_dom"/>
</dbReference>
<keyword evidence="9" id="KW-0812">Transmembrane</keyword>
<dbReference type="Gene3D" id="1.10.287.130">
    <property type="match status" value="1"/>
</dbReference>
<dbReference type="Gene3D" id="3.30.565.10">
    <property type="entry name" value="Histidine kinase-like ATPase, C-terminal domain"/>
    <property type="match status" value="1"/>
</dbReference>
<dbReference type="CDD" id="cd00075">
    <property type="entry name" value="HATPase"/>
    <property type="match status" value="1"/>
</dbReference>
<evidence type="ECO:0000256" key="8">
    <source>
        <dbReference type="ARBA" id="ARBA00023012"/>
    </source>
</evidence>
<dbReference type="SUPFAM" id="SSF47384">
    <property type="entry name" value="Homodimeric domain of signal transducing histidine kinase"/>
    <property type="match status" value="1"/>
</dbReference>
<gene>
    <name evidence="11" type="ORF">J2S07_000396</name>
</gene>
<dbReference type="PROSITE" id="PS50109">
    <property type="entry name" value="HIS_KIN"/>
    <property type="match status" value="1"/>
</dbReference>
<dbReference type="PANTHER" id="PTHR43065">
    <property type="entry name" value="SENSOR HISTIDINE KINASE"/>
    <property type="match status" value="1"/>
</dbReference>
<dbReference type="CDD" id="cd18773">
    <property type="entry name" value="PDC1_HK_sensor"/>
    <property type="match status" value="1"/>
</dbReference>
<dbReference type="PANTHER" id="PTHR43065:SF10">
    <property type="entry name" value="PEROXIDE STRESS-ACTIVATED HISTIDINE KINASE MAK3"/>
    <property type="match status" value="1"/>
</dbReference>
<name>A0ABT9UZK1_9BACL</name>
<dbReference type="Pfam" id="PF02518">
    <property type="entry name" value="HATPase_c"/>
    <property type="match status" value="1"/>
</dbReference>
<keyword evidence="8" id="KW-0902">Two-component regulatory system</keyword>
<comment type="catalytic activity">
    <reaction evidence="1">
        <text>ATP + protein L-histidine = ADP + protein N-phospho-L-histidine.</text>
        <dbReference type="EC" id="2.7.13.3"/>
    </reaction>
</comment>
<keyword evidence="9" id="KW-1133">Transmembrane helix</keyword>
<evidence type="ECO:0000313" key="11">
    <source>
        <dbReference type="EMBL" id="MDQ0154098.1"/>
    </source>
</evidence>
<evidence type="ECO:0000256" key="6">
    <source>
        <dbReference type="ARBA" id="ARBA00022777"/>
    </source>
</evidence>
<proteinExistence type="predicted"/>
<dbReference type="InterPro" id="IPR004358">
    <property type="entry name" value="Sig_transdc_His_kin-like_C"/>
</dbReference>
<evidence type="ECO:0000256" key="1">
    <source>
        <dbReference type="ARBA" id="ARBA00000085"/>
    </source>
</evidence>
<evidence type="ECO:0000256" key="3">
    <source>
        <dbReference type="ARBA" id="ARBA00022553"/>
    </source>
</evidence>
<organism evidence="11 12">
    <name type="scientific">Anoxybacillus andreesenii</name>
    <dbReference type="NCBI Taxonomy" id="1325932"/>
    <lineage>
        <taxon>Bacteria</taxon>
        <taxon>Bacillati</taxon>
        <taxon>Bacillota</taxon>
        <taxon>Bacilli</taxon>
        <taxon>Bacillales</taxon>
        <taxon>Anoxybacillaceae</taxon>
        <taxon>Anoxybacillus</taxon>
    </lineage>
</organism>
<dbReference type="SMART" id="SM00388">
    <property type="entry name" value="HisKA"/>
    <property type="match status" value="1"/>
</dbReference>
<dbReference type="GO" id="GO:0004673">
    <property type="term" value="F:protein histidine kinase activity"/>
    <property type="evidence" value="ECO:0007669"/>
    <property type="project" value="UniProtKB-EC"/>
</dbReference>
<keyword evidence="4 11" id="KW-0808">Transferase</keyword>
<dbReference type="Pfam" id="PF00512">
    <property type="entry name" value="HisKA"/>
    <property type="match status" value="1"/>
</dbReference>
<feature type="transmembrane region" description="Helical" evidence="9">
    <location>
        <begin position="249"/>
        <end position="269"/>
    </location>
</feature>